<gene>
    <name evidence="2" type="ORF">LEA_03159</name>
</gene>
<dbReference type="InterPro" id="IPR049366">
    <property type="entry name" value="RGL11_C"/>
</dbReference>
<dbReference type="PANTHER" id="PTHR43118:SF1">
    <property type="entry name" value="RHAMNOGALACTURONAN LYASE (EUROFUNG)"/>
    <property type="match status" value="1"/>
</dbReference>
<evidence type="ECO:0000313" key="2">
    <source>
        <dbReference type="EMBL" id="EKC78749.1"/>
    </source>
</evidence>
<dbReference type="PANTHER" id="PTHR43118">
    <property type="entry name" value="RHAMNOGALACTURONAN LYASE (EUROFUNG)"/>
    <property type="match status" value="1"/>
</dbReference>
<feature type="non-terminal residue" evidence="2">
    <location>
        <position position="277"/>
    </location>
</feature>
<evidence type="ECO:0000259" key="1">
    <source>
        <dbReference type="Pfam" id="PF21348"/>
    </source>
</evidence>
<proteinExistence type="predicted"/>
<reference evidence="2" key="1">
    <citation type="journal article" date="2013" name="Environ. Microbiol.">
        <title>Microbiota from the distal guts of lean and obese adolescents exhibit partial functional redundancy besides clear differences in community structure.</title>
        <authorList>
            <person name="Ferrer M."/>
            <person name="Ruiz A."/>
            <person name="Lanza F."/>
            <person name="Haange S.B."/>
            <person name="Oberbach A."/>
            <person name="Till H."/>
            <person name="Bargiela R."/>
            <person name="Campoy C."/>
            <person name="Segura M.T."/>
            <person name="Richter M."/>
            <person name="von Bergen M."/>
            <person name="Seifert J."/>
            <person name="Suarez A."/>
        </authorList>
    </citation>
    <scope>NUCLEOTIDE SEQUENCE</scope>
</reference>
<feature type="domain" description="Rhamnogalacturonan lyase family 11 C-terminal" evidence="1">
    <location>
        <begin position="17"/>
        <end position="264"/>
    </location>
</feature>
<feature type="non-terminal residue" evidence="2">
    <location>
        <position position="1"/>
    </location>
</feature>
<protein>
    <submittedName>
        <fullName evidence="2">FG-GAP repeat domain protein</fullName>
    </submittedName>
</protein>
<dbReference type="Pfam" id="PF21348">
    <property type="entry name" value="RGL11_C"/>
    <property type="match status" value="1"/>
</dbReference>
<dbReference type="EMBL" id="AJWY01002110">
    <property type="protein sequence ID" value="EKC78749.1"/>
    <property type="molecule type" value="Genomic_DNA"/>
</dbReference>
<accession>K1UFH3</accession>
<dbReference type="AlphaFoldDB" id="K1UFH3"/>
<comment type="caution">
    <text evidence="2">The sequence shown here is derived from an EMBL/GenBank/DDBJ whole genome shotgun (WGS) entry which is preliminary data.</text>
</comment>
<name>K1UFH3_9ZZZZ</name>
<organism evidence="2">
    <name type="scientific">human gut metagenome</name>
    <dbReference type="NCBI Taxonomy" id="408170"/>
    <lineage>
        <taxon>unclassified sequences</taxon>
        <taxon>metagenomes</taxon>
        <taxon>organismal metagenomes</taxon>
    </lineage>
</organism>
<sequence length="277" mass="30938">GITDYSKSESNLAIFKDRQYIVSTPEFLSIYDGETGEETDRTDLKPSKEPLSDWSYRYSDTGRLTKRASHYLFGLAYLDGVTPSVVMVRGAWDNVRAAAWHIEDGKFKEDWVHNTENKDDVNSIWGACNHNLVTVDVDFDGKDEILSGPMAIDHDGSEMYAVKVYDNDGNAQKLAHGDAFDVAKTDPDFNGYMTWACHETSQLMANIEYHDARTGEVQWGYSKNKDTGRSRSADIDPTHKGFEVWGSTATIPANISGENIADTWNGLNSENLTVPLT</sequence>
<dbReference type="InterPro" id="IPR034641">
    <property type="entry name" value="RGL11"/>
</dbReference>